<feature type="compositionally biased region" description="Low complexity" evidence="3">
    <location>
        <begin position="193"/>
        <end position="220"/>
    </location>
</feature>
<feature type="domain" description="Putative zinc-finger" evidence="4">
    <location>
        <begin position="4"/>
        <end position="38"/>
    </location>
</feature>
<evidence type="ECO:0000259" key="4">
    <source>
        <dbReference type="Pfam" id="PF13490"/>
    </source>
</evidence>
<dbReference type="AlphaFoldDB" id="A0A9D2MCP0"/>
<dbReference type="Gene3D" id="1.10.10.1320">
    <property type="entry name" value="Anti-sigma factor, zinc-finger domain"/>
    <property type="match status" value="1"/>
</dbReference>
<name>A0A9D2MCP0_9FIRM</name>
<protein>
    <recommendedName>
        <fullName evidence="2">Anti-sigma-W factor RsiW</fullName>
    </recommendedName>
</protein>
<evidence type="ECO:0000256" key="3">
    <source>
        <dbReference type="SAM" id="MobiDB-lite"/>
    </source>
</evidence>
<dbReference type="InterPro" id="IPR041916">
    <property type="entry name" value="Anti_sigma_zinc_sf"/>
</dbReference>
<reference evidence="5" key="2">
    <citation type="submission" date="2021-04" db="EMBL/GenBank/DDBJ databases">
        <authorList>
            <person name="Gilroy R."/>
        </authorList>
    </citation>
    <scope>NUCLEOTIDE SEQUENCE</scope>
    <source>
        <strain evidence="5">CHK189-11263</strain>
    </source>
</reference>
<evidence type="ECO:0000256" key="2">
    <source>
        <dbReference type="ARBA" id="ARBA00024438"/>
    </source>
</evidence>
<reference evidence="5" key="1">
    <citation type="journal article" date="2021" name="PeerJ">
        <title>Extensive microbial diversity within the chicken gut microbiome revealed by metagenomics and culture.</title>
        <authorList>
            <person name="Gilroy R."/>
            <person name="Ravi A."/>
            <person name="Getino M."/>
            <person name="Pursley I."/>
            <person name="Horton D.L."/>
            <person name="Alikhan N.F."/>
            <person name="Baker D."/>
            <person name="Gharbi K."/>
            <person name="Hall N."/>
            <person name="Watson M."/>
            <person name="Adriaenssens E.M."/>
            <person name="Foster-Nyarko E."/>
            <person name="Jarju S."/>
            <person name="Secka A."/>
            <person name="Antonio M."/>
            <person name="Oren A."/>
            <person name="Chaudhuri R.R."/>
            <person name="La Ragione R."/>
            <person name="Hildebrand F."/>
            <person name="Pallen M.J."/>
        </authorList>
    </citation>
    <scope>NUCLEOTIDE SEQUENCE</scope>
    <source>
        <strain evidence="5">CHK189-11263</strain>
    </source>
</reference>
<accession>A0A9D2MCP0</accession>
<organism evidence="5 6">
    <name type="scientific">Candidatus Flavonifractor intestinipullorum</name>
    <dbReference type="NCBI Taxonomy" id="2838587"/>
    <lineage>
        <taxon>Bacteria</taxon>
        <taxon>Bacillati</taxon>
        <taxon>Bacillota</taxon>
        <taxon>Clostridia</taxon>
        <taxon>Eubacteriales</taxon>
        <taxon>Oscillospiraceae</taxon>
        <taxon>Flavonifractor</taxon>
    </lineage>
</organism>
<comment type="caution">
    <text evidence="5">The sequence shown here is derived from an EMBL/GenBank/DDBJ whole genome shotgun (WGS) entry which is preliminary data.</text>
</comment>
<dbReference type="InterPro" id="IPR027383">
    <property type="entry name" value="Znf_put"/>
</dbReference>
<dbReference type="EMBL" id="DWYC01000087">
    <property type="protein sequence ID" value="HJB57770.1"/>
    <property type="molecule type" value="Genomic_DNA"/>
</dbReference>
<comment type="similarity">
    <text evidence="1">Belongs to the zinc-associated anti-sigma factor (ZAS) superfamily. Anti-sigma-W factor family.</text>
</comment>
<feature type="compositionally biased region" description="Polar residues" evidence="3">
    <location>
        <begin position="136"/>
        <end position="146"/>
    </location>
</feature>
<sequence length="349" mass="35385">MIDCDRALELISESLDGPLSPEDQKELDEHLAGCGACRALLSDFRQMHTALGDLNAPVPEGFARSVMEQVHREKVVPISGRRRWKNWAATAAVFAVVLLSAGTLGQDYLAGLTGNANGGSAPAAVPEEDEAGSGGETTSDGQQGRTGSAAPAETDSGVQEREMNAASGGGGSAASSGGAPVNDRASQPESVQAAPEETAEAGSTASASPTPAATPATRAEVSAPAPTPSGAEPSPAPLTEEKARAVLEDYLARQQPVAAMLTAVSEVGEITATGLSPNGAYYTFQVEEAVAGPDGETANAYAVSLDGASVLVCGDRSLLADLTPEDPAWADALAAYEAGQQAYYDAIGQ</sequence>
<evidence type="ECO:0000313" key="5">
    <source>
        <dbReference type="EMBL" id="HJB57770.1"/>
    </source>
</evidence>
<evidence type="ECO:0000313" key="6">
    <source>
        <dbReference type="Proteomes" id="UP000824208"/>
    </source>
</evidence>
<dbReference type="Proteomes" id="UP000824208">
    <property type="component" value="Unassembled WGS sequence"/>
</dbReference>
<feature type="region of interest" description="Disordered" evidence="3">
    <location>
        <begin position="117"/>
        <end position="237"/>
    </location>
</feature>
<gene>
    <name evidence="5" type="ORF">H9714_09490</name>
</gene>
<proteinExistence type="inferred from homology"/>
<evidence type="ECO:0000256" key="1">
    <source>
        <dbReference type="ARBA" id="ARBA00024353"/>
    </source>
</evidence>
<dbReference type="Pfam" id="PF13490">
    <property type="entry name" value="zf-HC2"/>
    <property type="match status" value="1"/>
</dbReference>